<dbReference type="EMBL" id="JACCCU010000002">
    <property type="protein sequence ID" value="NYF91006.1"/>
    <property type="molecule type" value="Genomic_DNA"/>
</dbReference>
<keyword evidence="2 6" id="KW-0349">Heme</keyword>
<keyword evidence="3 6" id="KW-0479">Metal-binding</keyword>
<gene>
    <name evidence="9" type="ORF">HDF08_003108</name>
</gene>
<feature type="chain" id="PRO_5032999052" evidence="7">
    <location>
        <begin position="23"/>
        <end position="108"/>
    </location>
</feature>
<dbReference type="InterPro" id="IPR051811">
    <property type="entry name" value="Cytochrome_c550/c551-like"/>
</dbReference>
<evidence type="ECO:0000259" key="8">
    <source>
        <dbReference type="PROSITE" id="PS51007"/>
    </source>
</evidence>
<dbReference type="GO" id="GO:0020037">
    <property type="term" value="F:heme binding"/>
    <property type="evidence" value="ECO:0007669"/>
    <property type="project" value="InterPro"/>
</dbReference>
<name>A0A852VN59_9BACT</name>
<feature type="signal peptide" evidence="7">
    <location>
        <begin position="1"/>
        <end position="22"/>
    </location>
</feature>
<dbReference type="InterPro" id="IPR009056">
    <property type="entry name" value="Cyt_c-like_dom"/>
</dbReference>
<feature type="domain" description="Cytochrome c" evidence="8">
    <location>
        <begin position="24"/>
        <end position="101"/>
    </location>
</feature>
<evidence type="ECO:0000313" key="10">
    <source>
        <dbReference type="Proteomes" id="UP000564385"/>
    </source>
</evidence>
<keyword evidence="4" id="KW-0249">Electron transport</keyword>
<keyword evidence="1" id="KW-0813">Transport</keyword>
<dbReference type="Proteomes" id="UP000564385">
    <property type="component" value="Unassembled WGS sequence"/>
</dbReference>
<evidence type="ECO:0000256" key="4">
    <source>
        <dbReference type="ARBA" id="ARBA00022982"/>
    </source>
</evidence>
<dbReference type="InterPro" id="IPR036909">
    <property type="entry name" value="Cyt_c-like_dom_sf"/>
</dbReference>
<organism evidence="9 10">
    <name type="scientific">Tunturiibacter lichenicola</name>
    <dbReference type="NCBI Taxonomy" id="2051959"/>
    <lineage>
        <taxon>Bacteria</taxon>
        <taxon>Pseudomonadati</taxon>
        <taxon>Acidobacteriota</taxon>
        <taxon>Terriglobia</taxon>
        <taxon>Terriglobales</taxon>
        <taxon>Acidobacteriaceae</taxon>
        <taxon>Tunturiibacter</taxon>
    </lineage>
</organism>
<proteinExistence type="predicted"/>
<evidence type="ECO:0000256" key="1">
    <source>
        <dbReference type="ARBA" id="ARBA00022448"/>
    </source>
</evidence>
<evidence type="ECO:0000256" key="3">
    <source>
        <dbReference type="ARBA" id="ARBA00022723"/>
    </source>
</evidence>
<keyword evidence="7" id="KW-0732">Signal</keyword>
<dbReference type="PANTHER" id="PTHR37823">
    <property type="entry name" value="CYTOCHROME C-553-LIKE"/>
    <property type="match status" value="1"/>
</dbReference>
<keyword evidence="5 6" id="KW-0408">Iron</keyword>
<evidence type="ECO:0000313" key="9">
    <source>
        <dbReference type="EMBL" id="NYF91006.1"/>
    </source>
</evidence>
<dbReference type="AlphaFoldDB" id="A0A852VN59"/>
<comment type="caution">
    <text evidence="9">The sequence shown here is derived from an EMBL/GenBank/DDBJ whole genome shotgun (WGS) entry which is preliminary data.</text>
</comment>
<dbReference type="Pfam" id="PF13442">
    <property type="entry name" value="Cytochrome_CBB3"/>
    <property type="match status" value="1"/>
</dbReference>
<evidence type="ECO:0000256" key="2">
    <source>
        <dbReference type="ARBA" id="ARBA00022617"/>
    </source>
</evidence>
<evidence type="ECO:0000256" key="6">
    <source>
        <dbReference type="PROSITE-ProRule" id="PRU00433"/>
    </source>
</evidence>
<sequence length="108" mass="11715">MNLLRSALFFALAAVSCLPAFAESAKQRGAALFVNNGCQHCHTIRNVGGDKGPDLSGVGRVLNKTQIRTQIVQGGREMPSFANILKTAEVDDLVAYLHSCRDKKPKYP</sequence>
<dbReference type="PROSITE" id="PS51257">
    <property type="entry name" value="PROKAR_LIPOPROTEIN"/>
    <property type="match status" value="1"/>
</dbReference>
<dbReference type="GO" id="GO:0046872">
    <property type="term" value="F:metal ion binding"/>
    <property type="evidence" value="ECO:0007669"/>
    <property type="project" value="UniProtKB-KW"/>
</dbReference>
<dbReference type="PROSITE" id="PS51007">
    <property type="entry name" value="CYTC"/>
    <property type="match status" value="1"/>
</dbReference>
<dbReference type="PANTHER" id="PTHR37823:SF1">
    <property type="entry name" value="CYTOCHROME C-553-LIKE"/>
    <property type="match status" value="1"/>
</dbReference>
<protein>
    <submittedName>
        <fullName evidence="9">Mono/diheme cytochrome c family protein</fullName>
    </submittedName>
</protein>
<reference evidence="9 10" key="1">
    <citation type="submission" date="2020-07" db="EMBL/GenBank/DDBJ databases">
        <title>Genomic Encyclopedia of Type Strains, Phase IV (KMG-V): Genome sequencing to study the core and pangenomes of soil and plant-associated prokaryotes.</title>
        <authorList>
            <person name="Whitman W."/>
        </authorList>
    </citation>
    <scope>NUCLEOTIDE SEQUENCE [LARGE SCALE GENOMIC DNA]</scope>
    <source>
        <strain evidence="9 10">M8UP22</strain>
    </source>
</reference>
<evidence type="ECO:0000256" key="7">
    <source>
        <dbReference type="SAM" id="SignalP"/>
    </source>
</evidence>
<evidence type="ECO:0000256" key="5">
    <source>
        <dbReference type="ARBA" id="ARBA00023004"/>
    </source>
</evidence>
<dbReference type="Gene3D" id="1.10.760.10">
    <property type="entry name" value="Cytochrome c-like domain"/>
    <property type="match status" value="1"/>
</dbReference>
<accession>A0A852VN59</accession>
<dbReference type="GO" id="GO:0009055">
    <property type="term" value="F:electron transfer activity"/>
    <property type="evidence" value="ECO:0007669"/>
    <property type="project" value="InterPro"/>
</dbReference>
<dbReference type="SUPFAM" id="SSF46626">
    <property type="entry name" value="Cytochrome c"/>
    <property type="match status" value="1"/>
</dbReference>